<dbReference type="PROSITE" id="PS50977">
    <property type="entry name" value="HTH_TETR_2"/>
    <property type="match status" value="1"/>
</dbReference>
<evidence type="ECO:0000256" key="3">
    <source>
        <dbReference type="ARBA" id="ARBA00023163"/>
    </source>
</evidence>
<dbReference type="AlphaFoldDB" id="A0A1S1PZL1"/>
<name>A0A1S1PZL1_9ACTN</name>
<evidence type="ECO:0000256" key="4">
    <source>
        <dbReference type="PROSITE-ProRule" id="PRU00335"/>
    </source>
</evidence>
<feature type="compositionally biased region" description="Gly residues" evidence="5">
    <location>
        <begin position="1"/>
        <end position="10"/>
    </location>
</feature>
<evidence type="ECO:0000313" key="7">
    <source>
        <dbReference type="EMBL" id="OHV28088.1"/>
    </source>
</evidence>
<keyword evidence="3" id="KW-0804">Transcription</keyword>
<dbReference type="PANTHER" id="PTHR30055">
    <property type="entry name" value="HTH-TYPE TRANSCRIPTIONAL REGULATOR RUTR"/>
    <property type="match status" value="1"/>
</dbReference>
<feature type="region of interest" description="Disordered" evidence="5">
    <location>
        <begin position="1"/>
        <end position="69"/>
    </location>
</feature>
<evidence type="ECO:0000256" key="2">
    <source>
        <dbReference type="ARBA" id="ARBA00023125"/>
    </source>
</evidence>
<dbReference type="RefSeq" id="WP_071063966.1">
    <property type="nucleotide sequence ID" value="NZ_MAXA01000214.1"/>
</dbReference>
<keyword evidence="8" id="KW-1185">Reference proteome</keyword>
<comment type="caution">
    <text evidence="7">The sequence shown here is derived from an EMBL/GenBank/DDBJ whole genome shotgun (WGS) entry which is preliminary data.</text>
</comment>
<organism evidence="7 8">
    <name type="scientific">Parafrankia soli</name>
    <dbReference type="NCBI Taxonomy" id="2599596"/>
    <lineage>
        <taxon>Bacteria</taxon>
        <taxon>Bacillati</taxon>
        <taxon>Actinomycetota</taxon>
        <taxon>Actinomycetes</taxon>
        <taxon>Frankiales</taxon>
        <taxon>Frankiaceae</taxon>
        <taxon>Parafrankia</taxon>
    </lineage>
</organism>
<dbReference type="InterPro" id="IPR001647">
    <property type="entry name" value="HTH_TetR"/>
</dbReference>
<dbReference type="EMBL" id="MAXA01000214">
    <property type="protein sequence ID" value="OHV28088.1"/>
    <property type="molecule type" value="Genomic_DNA"/>
</dbReference>
<reference evidence="8" key="1">
    <citation type="submission" date="2016-07" db="EMBL/GenBank/DDBJ databases">
        <title>Frankia sp. NRRL B-16219 Genome sequencing.</title>
        <authorList>
            <person name="Ghodhbane-Gtari F."/>
            <person name="Swanson E."/>
            <person name="Gueddou A."/>
            <person name="Louati M."/>
            <person name="Nouioui I."/>
            <person name="Hezbri K."/>
            <person name="Abebe-Akele F."/>
            <person name="Simpson S."/>
            <person name="Morris K."/>
            <person name="Thomas K."/>
            <person name="Gtari M."/>
            <person name="Tisa L.S."/>
        </authorList>
    </citation>
    <scope>NUCLEOTIDE SEQUENCE [LARGE SCALE GENOMIC DNA]</scope>
    <source>
        <strain evidence="8">NRRL B-16219</strain>
    </source>
</reference>
<dbReference type="Pfam" id="PF00440">
    <property type="entry name" value="TetR_N"/>
    <property type="match status" value="1"/>
</dbReference>
<feature type="DNA-binding region" description="H-T-H motif" evidence="4">
    <location>
        <begin position="90"/>
        <end position="109"/>
    </location>
</feature>
<evidence type="ECO:0000259" key="6">
    <source>
        <dbReference type="PROSITE" id="PS50977"/>
    </source>
</evidence>
<gene>
    <name evidence="7" type="ORF">BBK14_18305</name>
</gene>
<feature type="compositionally biased region" description="Basic and acidic residues" evidence="5">
    <location>
        <begin position="11"/>
        <end position="20"/>
    </location>
</feature>
<evidence type="ECO:0000256" key="1">
    <source>
        <dbReference type="ARBA" id="ARBA00023015"/>
    </source>
</evidence>
<dbReference type="Gene3D" id="1.10.357.10">
    <property type="entry name" value="Tetracycline Repressor, domain 2"/>
    <property type="match status" value="1"/>
</dbReference>
<dbReference type="PANTHER" id="PTHR30055:SF234">
    <property type="entry name" value="HTH-TYPE TRANSCRIPTIONAL REGULATOR BETI"/>
    <property type="match status" value="1"/>
</dbReference>
<dbReference type="PRINTS" id="PR00455">
    <property type="entry name" value="HTHTETR"/>
</dbReference>
<dbReference type="SUPFAM" id="SSF48498">
    <property type="entry name" value="Tetracyclin repressor-like, C-terminal domain"/>
    <property type="match status" value="1"/>
</dbReference>
<feature type="domain" description="HTH tetR-type" evidence="6">
    <location>
        <begin position="68"/>
        <end position="127"/>
    </location>
</feature>
<keyword evidence="1" id="KW-0805">Transcription regulation</keyword>
<dbReference type="GO" id="GO:0003700">
    <property type="term" value="F:DNA-binding transcription factor activity"/>
    <property type="evidence" value="ECO:0007669"/>
    <property type="project" value="TreeGrafter"/>
</dbReference>
<evidence type="ECO:0000256" key="5">
    <source>
        <dbReference type="SAM" id="MobiDB-lite"/>
    </source>
</evidence>
<evidence type="ECO:0000313" key="8">
    <source>
        <dbReference type="Proteomes" id="UP000179769"/>
    </source>
</evidence>
<dbReference type="InterPro" id="IPR050109">
    <property type="entry name" value="HTH-type_TetR-like_transc_reg"/>
</dbReference>
<dbReference type="SUPFAM" id="SSF46689">
    <property type="entry name" value="Homeodomain-like"/>
    <property type="match status" value="1"/>
</dbReference>
<dbReference type="InterPro" id="IPR049445">
    <property type="entry name" value="TetR_SbtR-like_C"/>
</dbReference>
<dbReference type="InterPro" id="IPR009057">
    <property type="entry name" value="Homeodomain-like_sf"/>
</dbReference>
<accession>A0A1S1PZL1</accession>
<proteinExistence type="predicted"/>
<dbReference type="GO" id="GO:0000976">
    <property type="term" value="F:transcription cis-regulatory region binding"/>
    <property type="evidence" value="ECO:0007669"/>
    <property type="project" value="TreeGrafter"/>
</dbReference>
<sequence>MYGGPTGGGTTDHDLGRPRAEPVFSRRAGAETAPARHLSSIPVPPGPARARPVSRPPGSPRPLRRDAERNRERVLAAARELFVEQGLDVGVDEIAKRAGVGMGTLYRRFPNKDALIEAILGTVVDHLRSIAEDVLATEPPTVALRSFFIRSITTEVCQWAFLSSRLWSGRTNELLFADVVPLIGEMFIRAQQAGAVRSDVVLSDLIVLVRSMRVVLDLTDGFAPEVWRRHLDLLLDGLRPCSGNAVLDVGPMPFDALAISAAARPLV</sequence>
<keyword evidence="2 4" id="KW-0238">DNA-binding</keyword>
<dbReference type="InterPro" id="IPR036271">
    <property type="entry name" value="Tet_transcr_reg_TetR-rel_C_sf"/>
</dbReference>
<dbReference type="Pfam" id="PF21597">
    <property type="entry name" value="TetR_C_43"/>
    <property type="match status" value="1"/>
</dbReference>
<dbReference type="Proteomes" id="UP000179769">
    <property type="component" value="Unassembled WGS sequence"/>
</dbReference>
<protein>
    <submittedName>
        <fullName evidence="7">TetR family transcriptional regulator</fullName>
    </submittedName>
</protein>